<name>A0A484LJP6_9ASTE</name>
<feature type="compositionally biased region" description="Polar residues" evidence="1">
    <location>
        <begin position="1"/>
        <end position="11"/>
    </location>
</feature>
<sequence length="140" mass="15224">MPSMACGSSSARWGPSPAESAQRPLLIQEPHLQGGTIPVTHYQLFQPLFPPPPSINLPNSRTNRLPPLHRVLYSRSQLAPRRSAHHAPGTSYHPYVLSGQSAMPRPRHPVPPPPRHLAPLPPRHRAPHGGQAPPSPPPST</sequence>
<evidence type="ECO:0000313" key="2">
    <source>
        <dbReference type="EMBL" id="VFQ76537.1"/>
    </source>
</evidence>
<evidence type="ECO:0000313" key="3">
    <source>
        <dbReference type="Proteomes" id="UP000595140"/>
    </source>
</evidence>
<proteinExistence type="predicted"/>
<feature type="compositionally biased region" description="Pro residues" evidence="1">
    <location>
        <begin position="109"/>
        <end position="121"/>
    </location>
</feature>
<organism evidence="2 3">
    <name type="scientific">Cuscuta campestris</name>
    <dbReference type="NCBI Taxonomy" id="132261"/>
    <lineage>
        <taxon>Eukaryota</taxon>
        <taxon>Viridiplantae</taxon>
        <taxon>Streptophyta</taxon>
        <taxon>Embryophyta</taxon>
        <taxon>Tracheophyta</taxon>
        <taxon>Spermatophyta</taxon>
        <taxon>Magnoliopsida</taxon>
        <taxon>eudicotyledons</taxon>
        <taxon>Gunneridae</taxon>
        <taxon>Pentapetalae</taxon>
        <taxon>asterids</taxon>
        <taxon>lamiids</taxon>
        <taxon>Solanales</taxon>
        <taxon>Convolvulaceae</taxon>
        <taxon>Cuscuteae</taxon>
        <taxon>Cuscuta</taxon>
        <taxon>Cuscuta subgen. Grammica</taxon>
        <taxon>Cuscuta sect. Cleistogrammica</taxon>
    </lineage>
</organism>
<feature type="region of interest" description="Disordered" evidence="1">
    <location>
        <begin position="76"/>
        <end position="140"/>
    </location>
</feature>
<accession>A0A484LJP6</accession>
<gene>
    <name evidence="2" type="ORF">CCAM_LOCUS18313</name>
</gene>
<dbReference type="EMBL" id="OOIL02001566">
    <property type="protein sequence ID" value="VFQ76537.1"/>
    <property type="molecule type" value="Genomic_DNA"/>
</dbReference>
<evidence type="ECO:0000256" key="1">
    <source>
        <dbReference type="SAM" id="MobiDB-lite"/>
    </source>
</evidence>
<protein>
    <submittedName>
        <fullName evidence="2">Uncharacterized protein</fullName>
    </submittedName>
</protein>
<dbReference type="AlphaFoldDB" id="A0A484LJP6"/>
<keyword evidence="3" id="KW-1185">Reference proteome</keyword>
<feature type="region of interest" description="Disordered" evidence="1">
    <location>
        <begin position="1"/>
        <end position="24"/>
    </location>
</feature>
<reference evidence="2 3" key="1">
    <citation type="submission" date="2018-04" db="EMBL/GenBank/DDBJ databases">
        <authorList>
            <person name="Vogel A."/>
        </authorList>
    </citation>
    <scope>NUCLEOTIDE SEQUENCE [LARGE SCALE GENOMIC DNA]</scope>
</reference>
<dbReference type="Proteomes" id="UP000595140">
    <property type="component" value="Unassembled WGS sequence"/>
</dbReference>